<evidence type="ECO:0000256" key="3">
    <source>
        <dbReference type="SAM" id="MobiDB-lite"/>
    </source>
</evidence>
<gene>
    <name evidence="5" type="ORF">ACFQDH_08045</name>
</gene>
<keyword evidence="2" id="KW-0067">ATP-binding</keyword>
<feature type="region of interest" description="Disordered" evidence="3">
    <location>
        <begin position="232"/>
        <end position="262"/>
    </location>
</feature>
<feature type="domain" description="Orc1-like AAA ATPase" evidence="4">
    <location>
        <begin position="2"/>
        <end position="158"/>
    </location>
</feature>
<evidence type="ECO:0000256" key="1">
    <source>
        <dbReference type="ARBA" id="ARBA00022741"/>
    </source>
</evidence>
<proteinExistence type="predicted"/>
<evidence type="ECO:0000256" key="2">
    <source>
        <dbReference type="ARBA" id="ARBA00022840"/>
    </source>
</evidence>
<dbReference type="InterPro" id="IPR041664">
    <property type="entry name" value="AAA_16"/>
</dbReference>
<name>A0ABW2AFQ0_9MICO</name>
<dbReference type="PANTHER" id="PTHR16305">
    <property type="entry name" value="TESTICULAR SOLUBLE ADENYLYL CYCLASE"/>
    <property type="match status" value="1"/>
</dbReference>
<dbReference type="Gene3D" id="3.40.50.300">
    <property type="entry name" value="P-loop containing nucleotide triphosphate hydrolases"/>
    <property type="match status" value="1"/>
</dbReference>
<dbReference type="Proteomes" id="UP001596298">
    <property type="component" value="Unassembled WGS sequence"/>
</dbReference>
<sequence>MLVGRVAERQLIDQLVAGARIGNSGVLAITGEAGVGKTALLDYARSRFDGFQVLSGTGTEPEREIPFAGLLSLLRPVLTRLDSIPGPQAEALSAALALQAGTPGDRFAIGAATLSLLCRCAEEIPVAVVVDDLQWLDRPSAEAVAFAARRLSADPVAVLLAARTGESDDVTTGLPHLSMAGLEIGPAGDLVRSLTALPVTDEQLARLHQLTGGNPLAMLELGGDPALLAQTGPEVPQPCRSPSWRHTARGSAPSTRRPGHHC</sequence>
<evidence type="ECO:0000259" key="4">
    <source>
        <dbReference type="Pfam" id="PF13191"/>
    </source>
</evidence>
<reference evidence="6" key="1">
    <citation type="journal article" date="2019" name="Int. J. Syst. Evol. Microbiol.">
        <title>The Global Catalogue of Microorganisms (GCM) 10K type strain sequencing project: providing services to taxonomists for standard genome sequencing and annotation.</title>
        <authorList>
            <consortium name="The Broad Institute Genomics Platform"/>
            <consortium name="The Broad Institute Genome Sequencing Center for Infectious Disease"/>
            <person name="Wu L."/>
            <person name="Ma J."/>
        </authorList>
    </citation>
    <scope>NUCLEOTIDE SEQUENCE [LARGE SCALE GENOMIC DNA]</scope>
    <source>
        <strain evidence="6">CCUG 58127</strain>
    </source>
</reference>
<dbReference type="InterPro" id="IPR027417">
    <property type="entry name" value="P-loop_NTPase"/>
</dbReference>
<dbReference type="EMBL" id="JBHSWH010000001">
    <property type="protein sequence ID" value="MFC6705221.1"/>
    <property type="molecule type" value="Genomic_DNA"/>
</dbReference>
<dbReference type="PANTHER" id="PTHR16305:SF35">
    <property type="entry name" value="TRANSCRIPTIONAL ACTIVATOR DOMAIN"/>
    <property type="match status" value="1"/>
</dbReference>
<dbReference type="Pfam" id="PF13191">
    <property type="entry name" value="AAA_16"/>
    <property type="match status" value="1"/>
</dbReference>
<organism evidence="5 6">
    <name type="scientific">Flexivirga alba</name>
    <dbReference type="NCBI Taxonomy" id="702742"/>
    <lineage>
        <taxon>Bacteria</taxon>
        <taxon>Bacillati</taxon>
        <taxon>Actinomycetota</taxon>
        <taxon>Actinomycetes</taxon>
        <taxon>Micrococcales</taxon>
        <taxon>Dermacoccaceae</taxon>
        <taxon>Flexivirga</taxon>
    </lineage>
</organism>
<evidence type="ECO:0000313" key="6">
    <source>
        <dbReference type="Proteomes" id="UP001596298"/>
    </source>
</evidence>
<dbReference type="RefSeq" id="WP_382400170.1">
    <property type="nucleotide sequence ID" value="NZ_JBHSWH010000001.1"/>
</dbReference>
<dbReference type="SUPFAM" id="SSF52540">
    <property type="entry name" value="P-loop containing nucleoside triphosphate hydrolases"/>
    <property type="match status" value="1"/>
</dbReference>
<keyword evidence="1" id="KW-0547">Nucleotide-binding</keyword>
<comment type="caution">
    <text evidence="5">The sequence shown here is derived from an EMBL/GenBank/DDBJ whole genome shotgun (WGS) entry which is preliminary data.</text>
</comment>
<evidence type="ECO:0000313" key="5">
    <source>
        <dbReference type="EMBL" id="MFC6705221.1"/>
    </source>
</evidence>
<accession>A0ABW2AFQ0</accession>
<keyword evidence="6" id="KW-1185">Reference proteome</keyword>
<protein>
    <submittedName>
        <fullName evidence="5">AAA family ATPase</fullName>
    </submittedName>
</protein>